<organism evidence="1 2">
    <name type="scientific">Candidatus Gemmiger avicola</name>
    <dbReference type="NCBI Taxonomy" id="2838605"/>
    <lineage>
        <taxon>Bacteria</taxon>
        <taxon>Bacillati</taxon>
        <taxon>Bacillota</taxon>
        <taxon>Clostridia</taxon>
        <taxon>Eubacteriales</taxon>
        <taxon>Gemmiger</taxon>
    </lineage>
</organism>
<sequence>GLCLLFPLGPSADKIRYAPQEAAASGADRVLSRHAADRIRALGETAPRLWLITANDGGAAELRIRYDLLPLQLPAHAVILMADVPEGLIWAREISPEDWSRELAESYDYVYIYCPEDQFVADYLSVFEPGSQSEVVNDRMFRVIRQGDGSAKLRCIDGVAAQPIKNAE</sequence>
<comment type="caution">
    <text evidence="1">The sequence shown here is derived from an EMBL/GenBank/DDBJ whole genome shotgun (WGS) entry which is preliminary data.</text>
</comment>
<evidence type="ECO:0000313" key="2">
    <source>
        <dbReference type="Proteomes" id="UP000886803"/>
    </source>
</evidence>
<dbReference type="Proteomes" id="UP000886803">
    <property type="component" value="Unassembled WGS sequence"/>
</dbReference>
<dbReference type="EMBL" id="DWYG01000067">
    <property type="protein sequence ID" value="HJB41776.1"/>
    <property type="molecule type" value="Genomic_DNA"/>
</dbReference>
<accession>A0A9D2M6X2</accession>
<feature type="non-terminal residue" evidence="1">
    <location>
        <position position="1"/>
    </location>
</feature>
<reference evidence="1" key="2">
    <citation type="submission" date="2021-04" db="EMBL/GenBank/DDBJ databases">
        <authorList>
            <person name="Gilroy R."/>
        </authorList>
    </citation>
    <scope>NUCLEOTIDE SEQUENCE</scope>
    <source>
        <strain evidence="1">ChiBcec8-13705</strain>
    </source>
</reference>
<dbReference type="AlphaFoldDB" id="A0A9D2M6X2"/>
<protein>
    <submittedName>
        <fullName evidence="1">Uncharacterized protein</fullName>
    </submittedName>
</protein>
<gene>
    <name evidence="1" type="ORF">H9945_04685</name>
</gene>
<name>A0A9D2M6X2_9FIRM</name>
<evidence type="ECO:0000313" key="1">
    <source>
        <dbReference type="EMBL" id="HJB41776.1"/>
    </source>
</evidence>
<proteinExistence type="predicted"/>
<reference evidence="1" key="1">
    <citation type="journal article" date="2021" name="PeerJ">
        <title>Extensive microbial diversity within the chicken gut microbiome revealed by metagenomics and culture.</title>
        <authorList>
            <person name="Gilroy R."/>
            <person name="Ravi A."/>
            <person name="Getino M."/>
            <person name="Pursley I."/>
            <person name="Horton D.L."/>
            <person name="Alikhan N.F."/>
            <person name="Baker D."/>
            <person name="Gharbi K."/>
            <person name="Hall N."/>
            <person name="Watson M."/>
            <person name="Adriaenssens E.M."/>
            <person name="Foster-Nyarko E."/>
            <person name="Jarju S."/>
            <person name="Secka A."/>
            <person name="Antonio M."/>
            <person name="Oren A."/>
            <person name="Chaudhuri R.R."/>
            <person name="La Ragione R."/>
            <person name="Hildebrand F."/>
            <person name="Pallen M.J."/>
        </authorList>
    </citation>
    <scope>NUCLEOTIDE SEQUENCE</scope>
    <source>
        <strain evidence="1">ChiBcec8-13705</strain>
    </source>
</reference>